<sequence length="172" mass="19180">MRPSNFELCLDKLLLSDEELATAIDVDGDQEEFSGGQIREIFDRLRCSPHQESIHPFSVTQADSPIGFFVLREAPALPDWAFPGVMTLHNFRISRQFQRQGLGAATIRKMAQWVADNRPAVSLLMLSVNTGNEHALAFYRSCSFRATGVTLDGRIGYEMIMASEIATLLVDS</sequence>
<gene>
    <name evidence="2" type="ORF">J1C56_31905</name>
</gene>
<feature type="domain" description="N-acetyltransferase" evidence="1">
    <location>
        <begin position="10"/>
        <end position="164"/>
    </location>
</feature>
<reference evidence="2" key="1">
    <citation type="journal article" date="2021" name="Microorganisms">
        <title>Phylogenomic Reconstruction and Metabolic Potential of the Genus Aminobacter.</title>
        <authorList>
            <person name="Artuso I."/>
            <person name="Turrini P."/>
            <person name="Pirolo M."/>
            <person name="Lugli G.A."/>
            <person name="Ventura M."/>
            <person name="Visca P."/>
        </authorList>
    </citation>
    <scope>NUCLEOTIDE SEQUENCE</scope>
    <source>
        <strain evidence="2">LMG 26462</strain>
    </source>
</reference>
<dbReference type="AlphaFoldDB" id="A0A9X1AHW3"/>
<dbReference type="CDD" id="cd04301">
    <property type="entry name" value="NAT_SF"/>
    <property type="match status" value="1"/>
</dbReference>
<dbReference type="Gene3D" id="3.40.630.30">
    <property type="match status" value="1"/>
</dbReference>
<accession>A0A9X1AHW3</accession>
<evidence type="ECO:0000259" key="1">
    <source>
        <dbReference type="PROSITE" id="PS51186"/>
    </source>
</evidence>
<name>A0A9X1AHW3_9HYPH</name>
<protein>
    <submittedName>
        <fullName evidence="2">GNAT family N-acetyltransferase</fullName>
    </submittedName>
</protein>
<comment type="caution">
    <text evidence="2">The sequence shown here is derived from an EMBL/GenBank/DDBJ whole genome shotgun (WGS) entry which is preliminary data.</text>
</comment>
<dbReference type="Proteomes" id="UP001138921">
    <property type="component" value="Unassembled WGS sequence"/>
</dbReference>
<dbReference type="InterPro" id="IPR000182">
    <property type="entry name" value="GNAT_dom"/>
</dbReference>
<dbReference type="PROSITE" id="PS51186">
    <property type="entry name" value="GNAT"/>
    <property type="match status" value="1"/>
</dbReference>
<dbReference type="EMBL" id="JAFLWW010000018">
    <property type="protein sequence ID" value="MBT1160137.1"/>
    <property type="molecule type" value="Genomic_DNA"/>
</dbReference>
<dbReference type="InterPro" id="IPR016181">
    <property type="entry name" value="Acyl_CoA_acyltransferase"/>
</dbReference>
<evidence type="ECO:0000313" key="2">
    <source>
        <dbReference type="EMBL" id="MBT1160137.1"/>
    </source>
</evidence>
<proteinExistence type="predicted"/>
<dbReference type="GO" id="GO:0016747">
    <property type="term" value="F:acyltransferase activity, transferring groups other than amino-acyl groups"/>
    <property type="evidence" value="ECO:0007669"/>
    <property type="project" value="InterPro"/>
</dbReference>
<dbReference type="SUPFAM" id="SSF55729">
    <property type="entry name" value="Acyl-CoA N-acyltransferases (Nat)"/>
    <property type="match status" value="1"/>
</dbReference>
<reference evidence="2" key="2">
    <citation type="submission" date="2021-03" db="EMBL/GenBank/DDBJ databases">
        <authorList>
            <person name="Artuso I."/>
            <person name="Turrini P."/>
            <person name="Pirolo M."/>
            <person name="Lugli G.A."/>
            <person name="Ventura M."/>
            <person name="Visca P."/>
        </authorList>
    </citation>
    <scope>NUCLEOTIDE SEQUENCE</scope>
    <source>
        <strain evidence="2">LMG 26462</strain>
    </source>
</reference>
<dbReference type="RefSeq" id="WP_214393926.1">
    <property type="nucleotide sequence ID" value="NZ_JAFLWW010000018.1"/>
</dbReference>
<dbReference type="Pfam" id="PF00583">
    <property type="entry name" value="Acetyltransf_1"/>
    <property type="match status" value="1"/>
</dbReference>
<evidence type="ECO:0000313" key="3">
    <source>
        <dbReference type="Proteomes" id="UP001138921"/>
    </source>
</evidence>
<organism evidence="2 3">
    <name type="scientific">Aminobacter anthyllidis</name>
    <dbReference type="NCBI Taxonomy" id="1035067"/>
    <lineage>
        <taxon>Bacteria</taxon>
        <taxon>Pseudomonadati</taxon>
        <taxon>Pseudomonadota</taxon>
        <taxon>Alphaproteobacteria</taxon>
        <taxon>Hyphomicrobiales</taxon>
        <taxon>Phyllobacteriaceae</taxon>
        <taxon>Aminobacter</taxon>
    </lineage>
</organism>
<keyword evidence="3" id="KW-1185">Reference proteome</keyword>